<comment type="caution">
    <text evidence="1">The sequence shown here is derived from an EMBL/GenBank/DDBJ whole genome shotgun (WGS) entry which is preliminary data.</text>
</comment>
<keyword evidence="2" id="KW-1185">Reference proteome</keyword>
<reference evidence="1 2" key="1">
    <citation type="submission" date="2019-07" db="EMBL/GenBank/DDBJ databases">
        <title>Annotation for the trematode Paragonimus westermani.</title>
        <authorList>
            <person name="Choi Y.-J."/>
        </authorList>
    </citation>
    <scope>NUCLEOTIDE SEQUENCE [LARGE SCALE GENOMIC DNA]</scope>
    <source>
        <strain evidence="1">180907_Pwestermani</strain>
    </source>
</reference>
<name>A0A8T0DT04_9TREM</name>
<evidence type="ECO:0000313" key="2">
    <source>
        <dbReference type="Proteomes" id="UP000699462"/>
    </source>
</evidence>
<dbReference type="AlphaFoldDB" id="A0A8T0DT04"/>
<evidence type="ECO:0000313" key="1">
    <source>
        <dbReference type="EMBL" id="KAF8570750.1"/>
    </source>
</evidence>
<sequence>MAVRYFHHALDGDDFIVSAKHRPPVYALWNYSDRHSPEKKPRWIMYSSFPRIFVVFEAANVAANTWLRRHSNSTATELISHSNVSTLQRSKRVFKSDPKHTNLCIAIVQLTPSTGVTMRDNSRGYPRPVVPTDCENQSWKGCTTYCIQDDARR</sequence>
<accession>A0A8T0DT04</accession>
<dbReference type="EMBL" id="JTDF01000924">
    <property type="protein sequence ID" value="KAF8570750.1"/>
    <property type="molecule type" value="Genomic_DNA"/>
</dbReference>
<dbReference type="OrthoDB" id="6279772at2759"/>
<organism evidence="1 2">
    <name type="scientific">Paragonimus westermani</name>
    <dbReference type="NCBI Taxonomy" id="34504"/>
    <lineage>
        <taxon>Eukaryota</taxon>
        <taxon>Metazoa</taxon>
        <taxon>Spiralia</taxon>
        <taxon>Lophotrochozoa</taxon>
        <taxon>Platyhelminthes</taxon>
        <taxon>Trematoda</taxon>
        <taxon>Digenea</taxon>
        <taxon>Plagiorchiida</taxon>
        <taxon>Troglotremata</taxon>
        <taxon>Troglotrematidae</taxon>
        <taxon>Paragonimus</taxon>
    </lineage>
</organism>
<gene>
    <name evidence="1" type="ORF">P879_00982</name>
</gene>
<protein>
    <submittedName>
        <fullName evidence="1">Uncharacterized protein</fullName>
    </submittedName>
</protein>
<dbReference type="Proteomes" id="UP000699462">
    <property type="component" value="Unassembled WGS sequence"/>
</dbReference>
<proteinExistence type="predicted"/>